<evidence type="ECO:0000313" key="1">
    <source>
        <dbReference type="EMBL" id="QTA82103.1"/>
    </source>
</evidence>
<name>A0A975BAZ8_9BACT</name>
<gene>
    <name evidence="1" type="ORF">dnl_44680</name>
</gene>
<dbReference type="Proteomes" id="UP000663720">
    <property type="component" value="Chromosome"/>
</dbReference>
<reference evidence="1" key="1">
    <citation type="journal article" date="2021" name="Microb. Physiol.">
        <title>Proteogenomic Insights into the Physiology of Marine, Sulfate-Reducing, Filamentous Desulfonema limicola and Desulfonema magnum.</title>
        <authorList>
            <person name="Schnaars V."/>
            <person name="Wohlbrand L."/>
            <person name="Scheve S."/>
            <person name="Hinrichs C."/>
            <person name="Reinhardt R."/>
            <person name="Rabus R."/>
        </authorList>
    </citation>
    <scope>NUCLEOTIDE SEQUENCE</scope>
    <source>
        <strain evidence="1">5ac10</strain>
    </source>
</reference>
<accession>A0A975BAZ8</accession>
<dbReference type="EMBL" id="CP061799">
    <property type="protein sequence ID" value="QTA82103.1"/>
    <property type="molecule type" value="Genomic_DNA"/>
</dbReference>
<dbReference type="AlphaFoldDB" id="A0A975BAZ8"/>
<organism evidence="1 2">
    <name type="scientific">Desulfonema limicola</name>
    <dbReference type="NCBI Taxonomy" id="45656"/>
    <lineage>
        <taxon>Bacteria</taxon>
        <taxon>Pseudomonadati</taxon>
        <taxon>Thermodesulfobacteriota</taxon>
        <taxon>Desulfobacteria</taxon>
        <taxon>Desulfobacterales</taxon>
        <taxon>Desulfococcaceae</taxon>
        <taxon>Desulfonema</taxon>
    </lineage>
</organism>
<protein>
    <submittedName>
        <fullName evidence="1">Uncharacterized protein</fullName>
    </submittedName>
</protein>
<proteinExistence type="predicted"/>
<dbReference type="KEGG" id="dli:dnl_44680"/>
<keyword evidence="2" id="KW-1185">Reference proteome</keyword>
<evidence type="ECO:0000313" key="2">
    <source>
        <dbReference type="Proteomes" id="UP000663720"/>
    </source>
</evidence>
<sequence length="39" mass="4600">MAFDKKKFLARFIDEANDHIKQLNAGLLILEKILMIKIR</sequence>